<comment type="caution">
    <text evidence="5">The sequence shown here is derived from an EMBL/GenBank/DDBJ whole genome shotgun (WGS) entry which is preliminary data.</text>
</comment>
<dbReference type="Gene3D" id="1.25.40.20">
    <property type="entry name" value="Ankyrin repeat-containing domain"/>
    <property type="match status" value="2"/>
</dbReference>
<reference evidence="5 6" key="1">
    <citation type="journal article" date="2020" name="Mol. Plant">
        <title>The Chromosome-Based Rubber Tree Genome Provides New Insights into Spurge Genome Evolution and Rubber Biosynthesis.</title>
        <authorList>
            <person name="Liu J."/>
            <person name="Shi C."/>
            <person name="Shi C.C."/>
            <person name="Li W."/>
            <person name="Zhang Q.J."/>
            <person name="Zhang Y."/>
            <person name="Li K."/>
            <person name="Lu H.F."/>
            <person name="Shi C."/>
            <person name="Zhu S.T."/>
            <person name="Xiao Z.Y."/>
            <person name="Nan H."/>
            <person name="Yue Y."/>
            <person name="Zhu X.G."/>
            <person name="Wu Y."/>
            <person name="Hong X.N."/>
            <person name="Fan G.Y."/>
            <person name="Tong Y."/>
            <person name="Zhang D."/>
            <person name="Mao C.L."/>
            <person name="Liu Y.L."/>
            <person name="Hao S.J."/>
            <person name="Liu W.Q."/>
            <person name="Lv M.Q."/>
            <person name="Zhang H.B."/>
            <person name="Liu Y."/>
            <person name="Hu-Tang G.R."/>
            <person name="Wang J.P."/>
            <person name="Wang J.H."/>
            <person name="Sun Y.H."/>
            <person name="Ni S.B."/>
            <person name="Chen W.B."/>
            <person name="Zhang X.C."/>
            <person name="Jiao Y.N."/>
            <person name="Eichler E.E."/>
            <person name="Li G.H."/>
            <person name="Liu X."/>
            <person name="Gao L.Z."/>
        </authorList>
    </citation>
    <scope>NUCLEOTIDE SEQUENCE [LARGE SCALE GENOMIC DNA]</scope>
    <source>
        <strain evidence="6">cv. GT1</strain>
        <tissue evidence="5">Leaf</tissue>
    </source>
</reference>
<keyword evidence="3" id="KW-0472">Membrane</keyword>
<evidence type="ECO:0000256" key="3">
    <source>
        <dbReference type="SAM" id="Phobius"/>
    </source>
</evidence>
<sequence length="717" mass="81385">MAATNTSSSLAGLIVNEKRTEANFDSWKECLKNYLIGQGLLGVVTGEDVEPKRTDSNYKDWEKKNALALHAIQISCDEHTFSNLVMKEPTKVNSAKFVWNVLAERQSKVLRYPEEETSSILQHNDLYMAVENDDWTTVKWLLSLNPNDVRAKITMIGQTALHVAVSAGRLEIVKELVKLMSKEDLELKNNFGNTAFALAAMNGSTDMAMIMLKKNKDLVKIKNNYNSQIPVVTASLYSNREIVGFLLDKTPIEVLSPHENDKNGATLLNCLIADEIYDLALDLLKRYPRLAFIEDIHKNYTITLLANKHSAFLSGSKLGFWKRRIYSSIYVNCEENEMPSQEASDEENVYRPPRQDSSDKRIIIPQASSLRGLKLKHAKAKQLLRLIFKEMPRLSNAELKKIGLHQVIYDAIKCGLVEFIEELISCNPDIIWWADQKGRTLFSYAIILRQEKIFSLIYELRSKMHTIVIWRDVFNNNFLHLAAKLPPSSQLDRVPGAALQMQTELQWFKEIENMVPSKYKERVNENGETPSALFTKEHSKLVKEGESWIKSTVAQCMVVAILVATAIVTSTFQFPGGVDNSGFPLLSSYGPFLVFSISNALSLFSASTSVLIFLGILASRYAEEDFLESLPRKLIFGLSTLFFSTLTMMIAFGCSIFIFEQKKSSWLAIPLSILSFIPIAFFTYVLFPLLFRMVINKRKGYSFFDKSKEQLRVRKIA</sequence>
<dbReference type="PANTHER" id="PTHR24177:SF335">
    <property type="entry name" value="PGG DOMAIN-CONTAINING PROTEIN"/>
    <property type="match status" value="1"/>
</dbReference>
<evidence type="ECO:0000256" key="2">
    <source>
        <dbReference type="SAM" id="MobiDB-lite"/>
    </source>
</evidence>
<dbReference type="EMBL" id="JAAGAX010000004">
    <property type="protein sequence ID" value="KAF2317313.1"/>
    <property type="molecule type" value="Genomic_DNA"/>
</dbReference>
<protein>
    <recommendedName>
        <fullName evidence="4">PGG domain-containing protein</fullName>
    </recommendedName>
</protein>
<evidence type="ECO:0000256" key="1">
    <source>
        <dbReference type="PROSITE-ProRule" id="PRU00023"/>
    </source>
</evidence>
<keyword evidence="6" id="KW-1185">Reference proteome</keyword>
<dbReference type="Pfam" id="PF13962">
    <property type="entry name" value="PGG"/>
    <property type="match status" value="1"/>
</dbReference>
<dbReference type="AlphaFoldDB" id="A0A6A6MYS7"/>
<dbReference type="InterPro" id="IPR036770">
    <property type="entry name" value="Ankyrin_rpt-contain_sf"/>
</dbReference>
<dbReference type="InterPro" id="IPR002110">
    <property type="entry name" value="Ankyrin_rpt"/>
</dbReference>
<feature type="region of interest" description="Disordered" evidence="2">
    <location>
        <begin position="337"/>
        <end position="356"/>
    </location>
</feature>
<feature type="transmembrane region" description="Helical" evidence="3">
    <location>
        <begin position="665"/>
        <end position="691"/>
    </location>
</feature>
<dbReference type="GO" id="GO:0016020">
    <property type="term" value="C:membrane"/>
    <property type="evidence" value="ECO:0007669"/>
    <property type="project" value="TreeGrafter"/>
</dbReference>
<keyword evidence="1" id="KW-0040">ANK repeat</keyword>
<gene>
    <name evidence="5" type="ORF">GH714_020051</name>
</gene>
<proteinExistence type="predicted"/>
<dbReference type="InterPro" id="IPR026961">
    <property type="entry name" value="PGG_dom"/>
</dbReference>
<dbReference type="Proteomes" id="UP000467840">
    <property type="component" value="Chromosome 6"/>
</dbReference>
<evidence type="ECO:0000259" key="4">
    <source>
        <dbReference type="Pfam" id="PF13962"/>
    </source>
</evidence>
<dbReference type="PROSITE" id="PS50088">
    <property type="entry name" value="ANK_REPEAT"/>
    <property type="match status" value="1"/>
</dbReference>
<feature type="domain" description="PGG" evidence="4">
    <location>
        <begin position="547"/>
        <end position="658"/>
    </location>
</feature>
<feature type="repeat" description="ANK" evidence="1">
    <location>
        <begin position="156"/>
        <end position="178"/>
    </location>
</feature>
<dbReference type="Pfam" id="PF12796">
    <property type="entry name" value="Ank_2"/>
    <property type="match status" value="1"/>
</dbReference>
<keyword evidence="3" id="KW-1133">Transmembrane helix</keyword>
<dbReference type="PANTHER" id="PTHR24177">
    <property type="entry name" value="CASKIN"/>
    <property type="match status" value="1"/>
</dbReference>
<feature type="transmembrane region" description="Helical" evidence="3">
    <location>
        <begin position="634"/>
        <end position="659"/>
    </location>
</feature>
<evidence type="ECO:0000313" key="5">
    <source>
        <dbReference type="EMBL" id="KAF2317313.1"/>
    </source>
</evidence>
<feature type="transmembrane region" description="Helical" evidence="3">
    <location>
        <begin position="592"/>
        <end position="622"/>
    </location>
</feature>
<dbReference type="SMART" id="SM00248">
    <property type="entry name" value="ANK"/>
    <property type="match status" value="6"/>
</dbReference>
<name>A0A6A6MYS7_HEVBR</name>
<keyword evidence="3" id="KW-0812">Transmembrane</keyword>
<evidence type="ECO:0000313" key="6">
    <source>
        <dbReference type="Proteomes" id="UP000467840"/>
    </source>
</evidence>
<organism evidence="5 6">
    <name type="scientific">Hevea brasiliensis</name>
    <name type="common">Para rubber tree</name>
    <name type="synonym">Siphonia brasiliensis</name>
    <dbReference type="NCBI Taxonomy" id="3981"/>
    <lineage>
        <taxon>Eukaryota</taxon>
        <taxon>Viridiplantae</taxon>
        <taxon>Streptophyta</taxon>
        <taxon>Embryophyta</taxon>
        <taxon>Tracheophyta</taxon>
        <taxon>Spermatophyta</taxon>
        <taxon>Magnoliopsida</taxon>
        <taxon>eudicotyledons</taxon>
        <taxon>Gunneridae</taxon>
        <taxon>Pentapetalae</taxon>
        <taxon>rosids</taxon>
        <taxon>fabids</taxon>
        <taxon>Malpighiales</taxon>
        <taxon>Euphorbiaceae</taxon>
        <taxon>Crotonoideae</taxon>
        <taxon>Micrandreae</taxon>
        <taxon>Hevea</taxon>
    </lineage>
</organism>
<accession>A0A6A6MYS7</accession>
<dbReference type="SUPFAM" id="SSF48403">
    <property type="entry name" value="Ankyrin repeat"/>
    <property type="match status" value="2"/>
</dbReference>
<dbReference type="PROSITE" id="PS50297">
    <property type="entry name" value="ANK_REP_REGION"/>
    <property type="match status" value="1"/>
</dbReference>